<evidence type="ECO:0008006" key="4">
    <source>
        <dbReference type="Google" id="ProtNLM"/>
    </source>
</evidence>
<proteinExistence type="predicted"/>
<organism evidence="2 3">
    <name type="scientific">Armillaria solidipes</name>
    <dbReference type="NCBI Taxonomy" id="1076256"/>
    <lineage>
        <taxon>Eukaryota</taxon>
        <taxon>Fungi</taxon>
        <taxon>Dikarya</taxon>
        <taxon>Basidiomycota</taxon>
        <taxon>Agaricomycotina</taxon>
        <taxon>Agaricomycetes</taxon>
        <taxon>Agaricomycetidae</taxon>
        <taxon>Agaricales</taxon>
        <taxon>Marasmiineae</taxon>
        <taxon>Physalacriaceae</taxon>
        <taxon>Armillaria</taxon>
    </lineage>
</organism>
<protein>
    <recommendedName>
        <fullName evidence="4">Secreted protein</fullName>
    </recommendedName>
</protein>
<feature type="non-terminal residue" evidence="2">
    <location>
        <position position="129"/>
    </location>
</feature>
<keyword evidence="3" id="KW-1185">Reference proteome</keyword>
<dbReference type="AlphaFoldDB" id="A0A2H3CRI4"/>
<reference evidence="3" key="1">
    <citation type="journal article" date="2017" name="Nat. Ecol. Evol.">
        <title>Genome expansion and lineage-specific genetic innovations in the forest pathogenic fungi Armillaria.</title>
        <authorList>
            <person name="Sipos G."/>
            <person name="Prasanna A.N."/>
            <person name="Walter M.C."/>
            <person name="O'Connor E."/>
            <person name="Balint B."/>
            <person name="Krizsan K."/>
            <person name="Kiss B."/>
            <person name="Hess J."/>
            <person name="Varga T."/>
            <person name="Slot J."/>
            <person name="Riley R."/>
            <person name="Boka B."/>
            <person name="Rigling D."/>
            <person name="Barry K."/>
            <person name="Lee J."/>
            <person name="Mihaltcheva S."/>
            <person name="LaButti K."/>
            <person name="Lipzen A."/>
            <person name="Waldron R."/>
            <person name="Moloney N.M."/>
            <person name="Sperisen C."/>
            <person name="Kredics L."/>
            <person name="Vagvoelgyi C."/>
            <person name="Patrignani A."/>
            <person name="Fitzpatrick D."/>
            <person name="Nagy I."/>
            <person name="Doyle S."/>
            <person name="Anderson J.B."/>
            <person name="Grigoriev I.V."/>
            <person name="Gueldener U."/>
            <person name="Muensterkoetter M."/>
            <person name="Nagy L.G."/>
        </authorList>
    </citation>
    <scope>NUCLEOTIDE SEQUENCE [LARGE SCALE GENOMIC DNA]</scope>
    <source>
        <strain evidence="3">28-4</strain>
    </source>
</reference>
<sequence length="129" mass="14192">MEQRFCGALAAMSMLQSIDLALALCQMTVVSGNPGDLFGSWNFGVLVILYPAPQLHRTGIPVELYHMHHCSFIKLSVEIVVLVRTSWASNSSISVFANTVGVLYQVTLLYCKDGPSYLFCSDRCSLVRA</sequence>
<name>A0A2H3CRI4_9AGAR</name>
<feature type="signal peptide" evidence="1">
    <location>
        <begin position="1"/>
        <end position="23"/>
    </location>
</feature>
<keyword evidence="1" id="KW-0732">Signal</keyword>
<evidence type="ECO:0000313" key="3">
    <source>
        <dbReference type="Proteomes" id="UP000218334"/>
    </source>
</evidence>
<evidence type="ECO:0000313" key="2">
    <source>
        <dbReference type="EMBL" id="PBK77906.1"/>
    </source>
</evidence>
<accession>A0A2H3CRI4</accession>
<dbReference type="Proteomes" id="UP000218334">
    <property type="component" value="Unassembled WGS sequence"/>
</dbReference>
<evidence type="ECO:0000256" key="1">
    <source>
        <dbReference type="SAM" id="SignalP"/>
    </source>
</evidence>
<gene>
    <name evidence="2" type="ORF">ARMSODRAFT_946747</name>
</gene>
<dbReference type="EMBL" id="KZ293415">
    <property type="protein sequence ID" value="PBK77906.1"/>
    <property type="molecule type" value="Genomic_DNA"/>
</dbReference>
<feature type="chain" id="PRO_5013756268" description="Secreted protein" evidence="1">
    <location>
        <begin position="24"/>
        <end position="129"/>
    </location>
</feature>